<dbReference type="Proteomes" id="UP000751614">
    <property type="component" value="Unassembled WGS sequence"/>
</dbReference>
<protein>
    <submittedName>
        <fullName evidence="1">Uncharacterized protein</fullName>
    </submittedName>
</protein>
<gene>
    <name evidence="1" type="ORF">FGG15_19545</name>
</gene>
<proteinExistence type="predicted"/>
<reference evidence="1 2" key="1">
    <citation type="submission" date="2019-05" db="EMBL/GenBank/DDBJ databases">
        <title>Flagellimonas sp. AsT0115, sp. nov., isolated from a marine red algae, Asparagopsis taxiformis.</title>
        <authorList>
            <person name="Kim J."/>
            <person name="Jeong S.E."/>
            <person name="Jeon C.O."/>
        </authorList>
    </citation>
    <scope>NUCLEOTIDE SEQUENCE [LARGE SCALE GENOMIC DNA]</scope>
    <source>
        <strain evidence="1 2">AsT0115</strain>
    </source>
</reference>
<name>A0ABY2WGJ6_9FLAO</name>
<organism evidence="1 2">
    <name type="scientific">Flagellimonas algicola</name>
    <dbReference type="NCBI Taxonomy" id="2583815"/>
    <lineage>
        <taxon>Bacteria</taxon>
        <taxon>Pseudomonadati</taxon>
        <taxon>Bacteroidota</taxon>
        <taxon>Flavobacteriia</taxon>
        <taxon>Flavobacteriales</taxon>
        <taxon>Flavobacteriaceae</taxon>
        <taxon>Flagellimonas</taxon>
    </lineage>
</organism>
<evidence type="ECO:0000313" key="2">
    <source>
        <dbReference type="Proteomes" id="UP000751614"/>
    </source>
</evidence>
<dbReference type="RefSeq" id="WP_138839467.1">
    <property type="nucleotide sequence ID" value="NZ_VCNI01000007.1"/>
</dbReference>
<accession>A0ABY2WGJ6</accession>
<sequence length="90" mass="10310">MKYTDAVSNKSQFPNQIDYDGMKMKVVTALKLEDDFIRFVEDFPVMNYNDKCAIPYSTNQQFRVCALWTDGASVMHKGKLSELLGSSEEE</sequence>
<comment type="caution">
    <text evidence="1">The sequence shown here is derived from an EMBL/GenBank/DDBJ whole genome shotgun (WGS) entry which is preliminary data.</text>
</comment>
<keyword evidence="2" id="KW-1185">Reference proteome</keyword>
<evidence type="ECO:0000313" key="1">
    <source>
        <dbReference type="EMBL" id="TMU50419.1"/>
    </source>
</evidence>
<dbReference type="EMBL" id="VCNI01000007">
    <property type="protein sequence ID" value="TMU50419.1"/>
    <property type="molecule type" value="Genomic_DNA"/>
</dbReference>